<feature type="region of interest" description="Disordered" evidence="1">
    <location>
        <begin position="475"/>
        <end position="517"/>
    </location>
</feature>
<dbReference type="GO" id="GO:0030695">
    <property type="term" value="F:GTPase regulator activity"/>
    <property type="evidence" value="ECO:0007669"/>
    <property type="project" value="TreeGrafter"/>
</dbReference>
<protein>
    <submittedName>
        <fullName evidence="2">Ran-specific GTPase-activating protein</fullName>
    </submittedName>
</protein>
<evidence type="ECO:0000313" key="2">
    <source>
        <dbReference type="EMBL" id="KAK4189402.1"/>
    </source>
</evidence>
<organism evidence="2 3">
    <name type="scientific">Podospora australis</name>
    <dbReference type="NCBI Taxonomy" id="1536484"/>
    <lineage>
        <taxon>Eukaryota</taxon>
        <taxon>Fungi</taxon>
        <taxon>Dikarya</taxon>
        <taxon>Ascomycota</taxon>
        <taxon>Pezizomycotina</taxon>
        <taxon>Sordariomycetes</taxon>
        <taxon>Sordariomycetidae</taxon>
        <taxon>Sordariales</taxon>
        <taxon>Podosporaceae</taxon>
        <taxon>Podospora</taxon>
    </lineage>
</organism>
<dbReference type="PANTHER" id="PTHR31010">
    <property type="entry name" value="RAN-SPECIFIC GTPASE-ACTIVATING PROTEIN 30-RELATED"/>
    <property type="match status" value="1"/>
</dbReference>
<reference evidence="2" key="1">
    <citation type="journal article" date="2023" name="Mol. Phylogenet. Evol.">
        <title>Genome-scale phylogeny and comparative genomics of the fungal order Sordariales.</title>
        <authorList>
            <person name="Hensen N."/>
            <person name="Bonometti L."/>
            <person name="Westerberg I."/>
            <person name="Brannstrom I.O."/>
            <person name="Guillou S."/>
            <person name="Cros-Aarteil S."/>
            <person name="Calhoun S."/>
            <person name="Haridas S."/>
            <person name="Kuo A."/>
            <person name="Mondo S."/>
            <person name="Pangilinan J."/>
            <person name="Riley R."/>
            <person name="LaButti K."/>
            <person name="Andreopoulos B."/>
            <person name="Lipzen A."/>
            <person name="Chen C."/>
            <person name="Yan M."/>
            <person name="Daum C."/>
            <person name="Ng V."/>
            <person name="Clum A."/>
            <person name="Steindorff A."/>
            <person name="Ohm R.A."/>
            <person name="Martin F."/>
            <person name="Silar P."/>
            <person name="Natvig D.O."/>
            <person name="Lalanne C."/>
            <person name="Gautier V."/>
            <person name="Ament-Velasquez S.L."/>
            <person name="Kruys A."/>
            <person name="Hutchinson M.I."/>
            <person name="Powell A.J."/>
            <person name="Barry K."/>
            <person name="Miller A.N."/>
            <person name="Grigoriev I.V."/>
            <person name="Debuchy R."/>
            <person name="Gladieux P."/>
            <person name="Hiltunen Thoren M."/>
            <person name="Johannesson H."/>
        </authorList>
    </citation>
    <scope>NUCLEOTIDE SEQUENCE</scope>
    <source>
        <strain evidence="2">PSN309</strain>
    </source>
</reference>
<proteinExistence type="predicted"/>
<name>A0AAN6X0Q1_9PEZI</name>
<feature type="compositionally biased region" description="Acidic residues" evidence="1">
    <location>
        <begin position="475"/>
        <end position="490"/>
    </location>
</feature>
<dbReference type="InterPro" id="IPR008812">
    <property type="entry name" value="Ran_GTP-bd-rel"/>
</dbReference>
<evidence type="ECO:0000256" key="1">
    <source>
        <dbReference type="SAM" id="MobiDB-lite"/>
    </source>
</evidence>
<feature type="compositionally biased region" description="Basic and acidic residues" evidence="1">
    <location>
        <begin position="618"/>
        <end position="636"/>
    </location>
</feature>
<dbReference type="GO" id="GO:0005737">
    <property type="term" value="C:cytoplasm"/>
    <property type="evidence" value="ECO:0007669"/>
    <property type="project" value="TreeGrafter"/>
</dbReference>
<accession>A0AAN6X0Q1</accession>
<dbReference type="EMBL" id="MU864376">
    <property type="protein sequence ID" value="KAK4189402.1"/>
    <property type="molecule type" value="Genomic_DNA"/>
</dbReference>
<dbReference type="Proteomes" id="UP001302126">
    <property type="component" value="Unassembled WGS sequence"/>
</dbReference>
<feature type="compositionally biased region" description="Polar residues" evidence="1">
    <location>
        <begin position="228"/>
        <end position="242"/>
    </location>
</feature>
<evidence type="ECO:0000313" key="3">
    <source>
        <dbReference type="Proteomes" id="UP001302126"/>
    </source>
</evidence>
<feature type="region of interest" description="Disordered" evidence="1">
    <location>
        <begin position="529"/>
        <end position="567"/>
    </location>
</feature>
<feature type="region of interest" description="Disordered" evidence="1">
    <location>
        <begin position="440"/>
        <end position="459"/>
    </location>
</feature>
<feature type="region of interest" description="Disordered" evidence="1">
    <location>
        <begin position="611"/>
        <end position="652"/>
    </location>
</feature>
<sequence>MDALLAVLGHHAVNYAIKSGMALTSQFAVQQCGRLLKTVDDKSVYTELKALQRLLNTKVKIISPALDLIQFKSGRGNSFLDAALPLATALHREIVRLGNRLQNAAAAEEDAYRADRQPRKGMSEAHHAELVLILADIKRLLDRIDRDIPFIQLAISASGETMSAPMNPQECNFSPSRLMQASTLVSFGDLHFSGDGPIQVGPSFTLTLYMLFLGHSRVRQQEDPESKPNGQTQMQQGDSSWALQHVDSPNGPGTSHDNGHSKEVPYGIGEGERKPIWQEVMHKARVRLLRTPVGCVFDPAKGYLPGRPKSQEDNWTSNGYSYHLELVEDLDDGRLHEENGERGSGLSEFGGMRNAGMRESIPVHQFSRIFYTETGVLLNIGDAKDGYNNPVLLLKRDPNAISPLHVQQELVNGQEKLEYGPDDSDSDDQDEIDRQLWEESHRPASCPPKESKQTNLPPHLDPEWLALEVYMEDDFNESDSETEDEEDEDSSNSMDTHNSRRFSVEHPRGTLGNLSSDPNLVQQFRHLSIQSDSTPSSPSHPPSSSTQLERTRQGPQQNTPKSPFDSVTSSLSLLEMLIRLTSLQESQQVSHLAIPDDFTMHFLQNTTTTGMTGNAAKKMKEQAKRHMGFDPYDDSHISGQQRNGSSGKGDNK</sequence>
<feature type="region of interest" description="Disordered" evidence="1">
    <location>
        <begin position="219"/>
        <end position="268"/>
    </location>
</feature>
<dbReference type="Pfam" id="PF05508">
    <property type="entry name" value="Ran-binding"/>
    <property type="match status" value="1"/>
</dbReference>
<dbReference type="PANTHER" id="PTHR31010:SF2">
    <property type="entry name" value="RAN-SPECIFIC GTPASE-ACTIVATING PROTEIN 30"/>
    <property type="match status" value="1"/>
</dbReference>
<gene>
    <name evidence="2" type="ORF">QBC35DRAFT_450393</name>
</gene>
<reference evidence="2" key="2">
    <citation type="submission" date="2023-05" db="EMBL/GenBank/DDBJ databases">
        <authorList>
            <consortium name="Lawrence Berkeley National Laboratory"/>
            <person name="Steindorff A."/>
            <person name="Hensen N."/>
            <person name="Bonometti L."/>
            <person name="Westerberg I."/>
            <person name="Brannstrom I.O."/>
            <person name="Guillou S."/>
            <person name="Cros-Aarteil S."/>
            <person name="Calhoun S."/>
            <person name="Haridas S."/>
            <person name="Kuo A."/>
            <person name="Mondo S."/>
            <person name="Pangilinan J."/>
            <person name="Riley R."/>
            <person name="Labutti K."/>
            <person name="Andreopoulos B."/>
            <person name="Lipzen A."/>
            <person name="Chen C."/>
            <person name="Yanf M."/>
            <person name="Daum C."/>
            <person name="Ng V."/>
            <person name="Clum A."/>
            <person name="Ohm R."/>
            <person name="Martin F."/>
            <person name="Silar P."/>
            <person name="Natvig D."/>
            <person name="Lalanne C."/>
            <person name="Gautier V."/>
            <person name="Ament-Velasquez S.L."/>
            <person name="Kruys A."/>
            <person name="Hutchinson M.I."/>
            <person name="Powell A.J."/>
            <person name="Barry K."/>
            <person name="Miller A.N."/>
            <person name="Grigoriev I.V."/>
            <person name="Debuchy R."/>
            <person name="Gladieux P."/>
            <person name="Thoren M.H."/>
            <person name="Johannesson H."/>
        </authorList>
    </citation>
    <scope>NUCLEOTIDE SEQUENCE</scope>
    <source>
        <strain evidence="2">PSN309</strain>
    </source>
</reference>
<dbReference type="AlphaFoldDB" id="A0AAN6X0Q1"/>
<comment type="caution">
    <text evidence="2">The sequence shown here is derived from an EMBL/GenBank/DDBJ whole genome shotgun (WGS) entry which is preliminary data.</text>
</comment>
<feature type="compositionally biased region" description="Polar residues" evidence="1">
    <location>
        <begin position="553"/>
        <end position="567"/>
    </location>
</feature>
<feature type="compositionally biased region" description="Low complexity" evidence="1">
    <location>
        <begin position="529"/>
        <end position="545"/>
    </location>
</feature>
<keyword evidence="3" id="KW-1185">Reference proteome</keyword>
<dbReference type="GO" id="GO:0005634">
    <property type="term" value="C:nucleus"/>
    <property type="evidence" value="ECO:0007669"/>
    <property type="project" value="TreeGrafter"/>
</dbReference>